<sequence>MPKADGNKDRGEERPTSLLIAEIARIIRLEKGLTQEALGRLIGYTGSAVSALETGAQPVSDAMLERLEDGLGDRRGIFEAARKYILMEKYPVRFRQFSQLEAKAHSISSYETHVVDGLFQTEDYARALIGGSYPPVSESRAEELVEARMARKALFDRDPMAMIELILDESVLLRPYGSREVLRGQLLSLASDAQRDNVTVQILPLERGLKGSYAGERGSMKLVETKDHDHVVYLEIEDESILVSNRAKVSRLSQRYAKIRAQSLSPDESLGLIERLAGERK</sequence>
<dbReference type="Pfam" id="PF13560">
    <property type="entry name" value="HTH_31"/>
    <property type="match status" value="1"/>
</dbReference>
<dbReference type="Gene3D" id="1.10.260.40">
    <property type="entry name" value="lambda repressor-like DNA-binding domains"/>
    <property type="match status" value="1"/>
</dbReference>
<name>A0ABZ1RM39_9ACTN</name>
<dbReference type="PROSITE" id="PS50943">
    <property type="entry name" value="HTH_CROC1"/>
    <property type="match status" value="1"/>
</dbReference>
<keyword evidence="3" id="KW-1185">Reference proteome</keyword>
<gene>
    <name evidence="2" type="ORF">OHU17_17195</name>
</gene>
<dbReference type="RefSeq" id="WP_328776151.1">
    <property type="nucleotide sequence ID" value="NZ_CP108057.1"/>
</dbReference>
<dbReference type="Proteomes" id="UP001432075">
    <property type="component" value="Chromosome"/>
</dbReference>
<dbReference type="CDD" id="cd00093">
    <property type="entry name" value="HTH_XRE"/>
    <property type="match status" value="1"/>
</dbReference>
<dbReference type="SMART" id="SM00530">
    <property type="entry name" value="HTH_XRE"/>
    <property type="match status" value="1"/>
</dbReference>
<accession>A0ABZ1RM39</accession>
<evidence type="ECO:0000313" key="2">
    <source>
        <dbReference type="EMBL" id="WUO47451.1"/>
    </source>
</evidence>
<protein>
    <submittedName>
        <fullName evidence="2">Helix-turn-helix transcriptional regulator</fullName>
    </submittedName>
</protein>
<feature type="domain" description="HTH cro/C1-type" evidence="1">
    <location>
        <begin position="25"/>
        <end position="78"/>
    </location>
</feature>
<dbReference type="InterPro" id="IPR010982">
    <property type="entry name" value="Lambda_DNA-bd_dom_sf"/>
</dbReference>
<evidence type="ECO:0000313" key="3">
    <source>
        <dbReference type="Proteomes" id="UP001432075"/>
    </source>
</evidence>
<evidence type="ECO:0000259" key="1">
    <source>
        <dbReference type="PROSITE" id="PS50943"/>
    </source>
</evidence>
<dbReference type="Pfam" id="PF19054">
    <property type="entry name" value="DUF5753"/>
    <property type="match status" value="1"/>
</dbReference>
<organism evidence="2 3">
    <name type="scientific">Streptomyces goshikiensis</name>
    <dbReference type="NCBI Taxonomy" id="1942"/>
    <lineage>
        <taxon>Bacteria</taxon>
        <taxon>Bacillati</taxon>
        <taxon>Actinomycetota</taxon>
        <taxon>Actinomycetes</taxon>
        <taxon>Kitasatosporales</taxon>
        <taxon>Streptomycetaceae</taxon>
        <taxon>Streptomyces</taxon>
    </lineage>
</organism>
<proteinExistence type="predicted"/>
<reference evidence="2" key="1">
    <citation type="submission" date="2022-10" db="EMBL/GenBank/DDBJ databases">
        <title>The complete genomes of actinobacterial strains from the NBC collection.</title>
        <authorList>
            <person name="Joergensen T.S."/>
            <person name="Alvarez Arevalo M."/>
            <person name="Sterndorff E.B."/>
            <person name="Faurdal D."/>
            <person name="Vuksanovic O."/>
            <person name="Mourched A.-S."/>
            <person name="Charusanti P."/>
            <person name="Shaw S."/>
            <person name="Blin K."/>
            <person name="Weber T."/>
        </authorList>
    </citation>
    <scope>NUCLEOTIDE SEQUENCE</scope>
    <source>
        <strain evidence="2">NBC_00283</strain>
    </source>
</reference>
<dbReference type="EMBL" id="CP108057">
    <property type="protein sequence ID" value="WUO47451.1"/>
    <property type="molecule type" value="Genomic_DNA"/>
</dbReference>
<dbReference type="InterPro" id="IPR043917">
    <property type="entry name" value="DUF5753"/>
</dbReference>
<dbReference type="InterPro" id="IPR001387">
    <property type="entry name" value="Cro/C1-type_HTH"/>
</dbReference>
<dbReference type="SUPFAM" id="SSF47413">
    <property type="entry name" value="lambda repressor-like DNA-binding domains"/>
    <property type="match status" value="1"/>
</dbReference>